<proteinExistence type="predicted"/>
<dbReference type="InterPro" id="IPR002716">
    <property type="entry name" value="PIN_dom"/>
</dbReference>
<dbReference type="GO" id="GO:0016787">
    <property type="term" value="F:hydrolase activity"/>
    <property type="evidence" value="ECO:0007669"/>
    <property type="project" value="UniProtKB-KW"/>
</dbReference>
<keyword evidence="2" id="KW-0540">Nuclease</keyword>
<name>A0A2M7THP4_UNCKA</name>
<keyword evidence="3" id="KW-0378">Hydrolase</keyword>
<dbReference type="AlphaFoldDB" id="A0A2M7THP4"/>
<evidence type="ECO:0000256" key="4">
    <source>
        <dbReference type="ARBA" id="ARBA00022842"/>
    </source>
</evidence>
<dbReference type="PANTHER" id="PTHR11603">
    <property type="entry name" value="AAA FAMILY ATPASE"/>
    <property type="match status" value="1"/>
</dbReference>
<dbReference type="SMART" id="SM00670">
    <property type="entry name" value="PINc"/>
    <property type="match status" value="1"/>
</dbReference>
<gene>
    <name evidence="6" type="ORF">COY32_04515</name>
</gene>
<reference evidence="7" key="1">
    <citation type="submission" date="2017-09" db="EMBL/GenBank/DDBJ databases">
        <title>Depth-based differentiation of microbial function through sediment-hosted aquifers and enrichment of novel symbionts in the deep terrestrial subsurface.</title>
        <authorList>
            <person name="Probst A.J."/>
            <person name="Ladd B."/>
            <person name="Jarett J.K."/>
            <person name="Geller-Mcgrath D.E."/>
            <person name="Sieber C.M.K."/>
            <person name="Emerson J.B."/>
            <person name="Anantharaman K."/>
            <person name="Thomas B.C."/>
            <person name="Malmstrom R."/>
            <person name="Stieglmeier M."/>
            <person name="Klingl A."/>
            <person name="Woyke T."/>
            <person name="Ryan C.M."/>
            <person name="Banfield J.F."/>
        </authorList>
    </citation>
    <scope>NUCLEOTIDE SEQUENCE [LARGE SCALE GENOMIC DNA]</scope>
</reference>
<accession>A0A2M7THP4</accession>
<dbReference type="Proteomes" id="UP000228920">
    <property type="component" value="Unassembled WGS sequence"/>
</dbReference>
<sequence>MRKQITDFFKNFKFPGIYVILPGAFGSDNQSEKAKPKLEEKPINIPTEPALVLDTSALIDGRIADITASGFLSGTFIVPSYVIDELKHVADSKDLLKRQRGRRGLEVLNTLKKNQYVQFKLIKFTQKDMPVDDRLIDLAHRIHGKVLTTDYNLNRVAKVTGVSVLNINELANAVKTVILPGETFSLHLLKEGKEKKQAVGYLADGTMVVVEEAKDKVGQELEVKVQRLLQTDAGKMVFAKIVA</sequence>
<dbReference type="PANTHER" id="PTHR11603:SF147">
    <property type="entry name" value="MEMBRANE PROTEIN"/>
    <property type="match status" value="1"/>
</dbReference>
<dbReference type="EMBL" id="PFNL01000120">
    <property type="protein sequence ID" value="PIZ45864.1"/>
    <property type="molecule type" value="Genomic_DNA"/>
</dbReference>
<evidence type="ECO:0000313" key="6">
    <source>
        <dbReference type="EMBL" id="PIZ45864.1"/>
    </source>
</evidence>
<evidence type="ECO:0000256" key="1">
    <source>
        <dbReference type="ARBA" id="ARBA00001946"/>
    </source>
</evidence>
<dbReference type="InterPro" id="IPR052041">
    <property type="entry name" value="Nucleic_acid_metab_PIN/TRAM"/>
</dbReference>
<comment type="cofactor">
    <cofactor evidence="1">
        <name>Mg(2+)</name>
        <dbReference type="ChEBI" id="CHEBI:18420"/>
    </cofactor>
</comment>
<dbReference type="GO" id="GO:0004518">
    <property type="term" value="F:nuclease activity"/>
    <property type="evidence" value="ECO:0007669"/>
    <property type="project" value="UniProtKB-KW"/>
</dbReference>
<evidence type="ECO:0000313" key="7">
    <source>
        <dbReference type="Proteomes" id="UP000228920"/>
    </source>
</evidence>
<dbReference type="InterPro" id="IPR029060">
    <property type="entry name" value="PIN-like_dom_sf"/>
</dbReference>
<evidence type="ECO:0000256" key="2">
    <source>
        <dbReference type="ARBA" id="ARBA00022722"/>
    </source>
</evidence>
<dbReference type="PROSITE" id="PS50926">
    <property type="entry name" value="TRAM"/>
    <property type="match status" value="1"/>
</dbReference>
<evidence type="ECO:0000256" key="3">
    <source>
        <dbReference type="ARBA" id="ARBA00022801"/>
    </source>
</evidence>
<comment type="caution">
    <text evidence="6">The sequence shown here is derived from an EMBL/GenBank/DDBJ whole genome shotgun (WGS) entry which is preliminary data.</text>
</comment>
<protein>
    <recommendedName>
        <fullName evidence="5">TRAM domain-containing protein</fullName>
    </recommendedName>
</protein>
<keyword evidence="4" id="KW-0460">Magnesium</keyword>
<dbReference type="SUPFAM" id="SSF88723">
    <property type="entry name" value="PIN domain-like"/>
    <property type="match status" value="1"/>
</dbReference>
<organism evidence="6 7">
    <name type="scientific">candidate division WWE3 bacterium CG_4_10_14_0_2_um_filter_41_14</name>
    <dbReference type="NCBI Taxonomy" id="1975072"/>
    <lineage>
        <taxon>Bacteria</taxon>
        <taxon>Katanobacteria</taxon>
    </lineage>
</organism>
<dbReference type="Pfam" id="PF01850">
    <property type="entry name" value="PIN"/>
    <property type="match status" value="1"/>
</dbReference>
<dbReference type="CDD" id="cd09877">
    <property type="entry name" value="PIN_YacL-like"/>
    <property type="match status" value="1"/>
</dbReference>
<dbReference type="InterPro" id="IPR002792">
    <property type="entry name" value="TRAM_dom"/>
</dbReference>
<evidence type="ECO:0000259" key="5">
    <source>
        <dbReference type="PROSITE" id="PS50926"/>
    </source>
</evidence>
<dbReference type="Gene3D" id="3.40.50.1010">
    <property type="entry name" value="5'-nuclease"/>
    <property type="match status" value="1"/>
</dbReference>
<feature type="domain" description="TRAM" evidence="5">
    <location>
        <begin position="177"/>
        <end position="243"/>
    </location>
</feature>